<keyword evidence="8" id="KW-1133">Transmembrane helix</keyword>
<comment type="function">
    <text evidence="10">Interacts with outer membrane receptor proteins that carry out high-affinity binding and energy dependent uptake into the periplasmic space of specific substrates. It could act to transduce energy from the cytoplasmic membrane to specific energy-requiring processes in the outer membrane, resulting in the release into the periplasm of ligands bound by these outer membrane proteins.</text>
</comment>
<evidence type="ECO:0000256" key="4">
    <source>
        <dbReference type="ARBA" id="ARBA00022475"/>
    </source>
</evidence>
<evidence type="ECO:0000256" key="7">
    <source>
        <dbReference type="ARBA" id="ARBA00022927"/>
    </source>
</evidence>
<keyword evidence="3 10" id="KW-0813">Transport</keyword>
<dbReference type="InterPro" id="IPR037682">
    <property type="entry name" value="TonB_C"/>
</dbReference>
<evidence type="ECO:0000256" key="9">
    <source>
        <dbReference type="ARBA" id="ARBA00023136"/>
    </source>
</evidence>
<evidence type="ECO:0000313" key="13">
    <source>
        <dbReference type="Proteomes" id="UP001500359"/>
    </source>
</evidence>
<feature type="domain" description="TonB C-terminal" evidence="11">
    <location>
        <begin position="119"/>
        <end position="211"/>
    </location>
</feature>
<evidence type="ECO:0000256" key="3">
    <source>
        <dbReference type="ARBA" id="ARBA00022448"/>
    </source>
</evidence>
<accession>A0ABP3WXN8</accession>
<keyword evidence="13" id="KW-1185">Reference proteome</keyword>
<evidence type="ECO:0000259" key="11">
    <source>
        <dbReference type="PROSITE" id="PS52015"/>
    </source>
</evidence>
<keyword evidence="4 10" id="KW-1003">Cell membrane</keyword>
<dbReference type="SUPFAM" id="SSF74653">
    <property type="entry name" value="TolA/TonB C-terminal domain"/>
    <property type="match status" value="1"/>
</dbReference>
<reference evidence="13" key="1">
    <citation type="journal article" date="2019" name="Int. J. Syst. Evol. Microbiol.">
        <title>The Global Catalogue of Microorganisms (GCM) 10K type strain sequencing project: providing services to taxonomists for standard genome sequencing and annotation.</title>
        <authorList>
            <consortium name="The Broad Institute Genomics Platform"/>
            <consortium name="The Broad Institute Genome Sequencing Center for Infectious Disease"/>
            <person name="Wu L."/>
            <person name="Ma J."/>
        </authorList>
    </citation>
    <scope>NUCLEOTIDE SEQUENCE [LARGE SCALE GENOMIC DNA]</scope>
    <source>
        <strain evidence="13">JCM 15896</strain>
    </source>
</reference>
<evidence type="ECO:0000313" key="12">
    <source>
        <dbReference type="EMBL" id="GAA0856667.1"/>
    </source>
</evidence>
<comment type="subcellular location">
    <subcellularLocation>
        <location evidence="1 10">Cell inner membrane</location>
        <topology evidence="1 10">Single-pass membrane protein</topology>
        <orientation evidence="1 10">Periplasmic side</orientation>
    </subcellularLocation>
</comment>
<organism evidence="12 13">
    <name type="scientific">Aliiglaciecola litoralis</name>
    <dbReference type="NCBI Taxonomy" id="582857"/>
    <lineage>
        <taxon>Bacteria</taxon>
        <taxon>Pseudomonadati</taxon>
        <taxon>Pseudomonadota</taxon>
        <taxon>Gammaproteobacteria</taxon>
        <taxon>Alteromonadales</taxon>
        <taxon>Alteromonadaceae</taxon>
        <taxon>Aliiglaciecola</taxon>
    </lineage>
</organism>
<evidence type="ECO:0000256" key="6">
    <source>
        <dbReference type="ARBA" id="ARBA00022692"/>
    </source>
</evidence>
<dbReference type="Pfam" id="PF03544">
    <property type="entry name" value="TonB_C"/>
    <property type="match status" value="1"/>
</dbReference>
<evidence type="ECO:0000256" key="8">
    <source>
        <dbReference type="ARBA" id="ARBA00022989"/>
    </source>
</evidence>
<dbReference type="EMBL" id="BAAAFD010000004">
    <property type="protein sequence ID" value="GAA0856667.1"/>
    <property type="molecule type" value="Genomic_DNA"/>
</dbReference>
<keyword evidence="6" id="KW-0812">Transmembrane</keyword>
<comment type="similarity">
    <text evidence="2 10">Belongs to the TonB family.</text>
</comment>
<dbReference type="Proteomes" id="UP001500359">
    <property type="component" value="Unassembled WGS sequence"/>
</dbReference>
<evidence type="ECO:0000256" key="1">
    <source>
        <dbReference type="ARBA" id="ARBA00004383"/>
    </source>
</evidence>
<dbReference type="PROSITE" id="PS52015">
    <property type="entry name" value="TONB_CTD"/>
    <property type="match status" value="1"/>
</dbReference>
<evidence type="ECO:0000256" key="10">
    <source>
        <dbReference type="RuleBase" id="RU362123"/>
    </source>
</evidence>
<name>A0ABP3WXN8_9ALTE</name>
<proteinExistence type="inferred from homology"/>
<dbReference type="NCBIfam" id="TIGR01352">
    <property type="entry name" value="tonB_Cterm"/>
    <property type="match status" value="1"/>
</dbReference>
<evidence type="ECO:0000256" key="5">
    <source>
        <dbReference type="ARBA" id="ARBA00022519"/>
    </source>
</evidence>
<dbReference type="InterPro" id="IPR006260">
    <property type="entry name" value="TonB/TolA_C"/>
</dbReference>
<dbReference type="PRINTS" id="PR01374">
    <property type="entry name" value="TONBPROTEIN"/>
</dbReference>
<comment type="caution">
    <text evidence="12">The sequence shown here is derived from an EMBL/GenBank/DDBJ whole genome shotgun (WGS) entry which is preliminary data.</text>
</comment>
<dbReference type="InterPro" id="IPR051045">
    <property type="entry name" value="TonB-dependent_transducer"/>
</dbReference>
<keyword evidence="7 10" id="KW-0653">Protein transport</keyword>
<evidence type="ECO:0000256" key="2">
    <source>
        <dbReference type="ARBA" id="ARBA00006555"/>
    </source>
</evidence>
<dbReference type="PANTHER" id="PTHR33446">
    <property type="entry name" value="PROTEIN TONB-RELATED"/>
    <property type="match status" value="1"/>
</dbReference>
<protein>
    <recommendedName>
        <fullName evidence="10">Protein TonB</fullName>
    </recommendedName>
</protein>
<sequence length="211" mass="23644">MQNRILSIEKNRSIKMIGAISLAAIITFLLFVMMQKLIAQDDGYTVQETVPVFIDPVLIEKEQNTIVKTEIKPILPPPAKPQTIQPKIPVEPNGENPDFEVVVNIASPIIDTFGDGMELKDMESRPIVRVPPKYPNVAAQQGVEGWVELQFTIDASGAVKDVRVINSEPKRMFDREATKALKKWKYKPQLVNGKPVDKPGQQVVLDFKLES</sequence>
<dbReference type="PANTHER" id="PTHR33446:SF14">
    <property type="entry name" value="PROTEIN TONB"/>
    <property type="match status" value="1"/>
</dbReference>
<keyword evidence="5 10" id="KW-0997">Cell inner membrane</keyword>
<dbReference type="RefSeq" id="WP_343859280.1">
    <property type="nucleotide sequence ID" value="NZ_BAAAFD010000004.1"/>
</dbReference>
<keyword evidence="10" id="KW-0735">Signal-anchor</keyword>
<gene>
    <name evidence="12" type="ORF">GCM10009114_19520</name>
</gene>
<dbReference type="InterPro" id="IPR003538">
    <property type="entry name" value="TonB"/>
</dbReference>
<keyword evidence="9" id="KW-0472">Membrane</keyword>
<dbReference type="Gene3D" id="3.30.1150.10">
    <property type="match status" value="1"/>
</dbReference>